<dbReference type="AlphaFoldDB" id="A0A931HWK2"/>
<comment type="cofactor">
    <cofactor evidence="1">
        <name>FAD</name>
        <dbReference type="ChEBI" id="CHEBI:57692"/>
    </cofactor>
</comment>
<dbReference type="FunFam" id="1.10.45.10:FF:000001">
    <property type="entry name" value="D-lactate dehydrogenase mitochondrial"/>
    <property type="match status" value="1"/>
</dbReference>
<sequence>MESWIERLKEILPEKRFMTDLADRYSYSFDASFGEYLPDVVVQPQQKSEIVSILKLANLHKVPVYPRGQGTCLSGGPLPVYGGIVLDMSQWPKTIDLRPDDLIVSVSPSVLTADINKAAEEHGLMYAPDPSSAHVATIGGNLAENSGGPRGLKYGVTKDHVIALEVITPEGEIIRTGGQTIKNVTGYDLTKLIVGSEGTLGVITEATLKLMPKPPAVQTMMVSFDKVRSAGEAISKTLTSGILPSKMEFMDQACIQAVENFKPIGLPVEAEAIVIIELDGHPETLKIERKLVEDIMKNIGATDIIIPQSEKEADEIWHARKQVSPAIAQIKPTKVSEDATVPRSKIPDLIERLQVIKEKYDVEIVVFGHAGDGNLHPNVLCDKRNQEEMARVEQAVGEIFEAAIELGGTLSGEHGIGTMKAPFMEQELGDIGLDMMKRVKEAWDPNGIMNPGKIFAEKGRKLVLRNE</sequence>
<dbReference type="PANTHER" id="PTHR42934">
    <property type="entry name" value="GLYCOLATE OXIDASE SUBUNIT GLCD"/>
    <property type="match status" value="1"/>
</dbReference>
<evidence type="ECO:0000256" key="5">
    <source>
        <dbReference type="ARBA" id="ARBA00023002"/>
    </source>
</evidence>
<dbReference type="Gene3D" id="3.30.465.10">
    <property type="match status" value="1"/>
</dbReference>
<dbReference type="InterPro" id="IPR004113">
    <property type="entry name" value="FAD-bd_oxidored_4_C"/>
</dbReference>
<evidence type="ECO:0000313" key="8">
    <source>
        <dbReference type="Proteomes" id="UP000614490"/>
    </source>
</evidence>
<dbReference type="EMBL" id="JADZSC010000002">
    <property type="protein sequence ID" value="MBH0230661.1"/>
    <property type="molecule type" value="Genomic_DNA"/>
</dbReference>
<dbReference type="InterPro" id="IPR016171">
    <property type="entry name" value="Vanillyl_alc_oxidase_C-sub2"/>
</dbReference>
<evidence type="ECO:0000256" key="1">
    <source>
        <dbReference type="ARBA" id="ARBA00001974"/>
    </source>
</evidence>
<dbReference type="Gene3D" id="3.30.70.2190">
    <property type="match status" value="1"/>
</dbReference>
<dbReference type="Gene3D" id="3.30.43.10">
    <property type="entry name" value="Uridine Diphospho-n-acetylenolpyruvylglucosamine Reductase, domain 2"/>
    <property type="match status" value="1"/>
</dbReference>
<dbReference type="Proteomes" id="UP000614490">
    <property type="component" value="Unassembled WGS sequence"/>
</dbReference>
<dbReference type="InterPro" id="IPR016166">
    <property type="entry name" value="FAD-bd_PCMH"/>
</dbReference>
<dbReference type="InterPro" id="IPR016169">
    <property type="entry name" value="FAD-bd_PCMH_sub2"/>
</dbReference>
<keyword evidence="5" id="KW-0560">Oxidoreductase</keyword>
<dbReference type="PROSITE" id="PS51387">
    <property type="entry name" value="FAD_PCMH"/>
    <property type="match status" value="1"/>
</dbReference>
<keyword evidence="4" id="KW-0274">FAD</keyword>
<evidence type="ECO:0000259" key="6">
    <source>
        <dbReference type="PROSITE" id="PS51387"/>
    </source>
</evidence>
<dbReference type="GO" id="GO:0071949">
    <property type="term" value="F:FAD binding"/>
    <property type="evidence" value="ECO:0007669"/>
    <property type="project" value="InterPro"/>
</dbReference>
<comment type="caution">
    <text evidence="7">The sequence shown here is derived from an EMBL/GenBank/DDBJ whole genome shotgun (WGS) entry which is preliminary data.</text>
</comment>
<dbReference type="InterPro" id="IPR016167">
    <property type="entry name" value="FAD-bd_PCMH_sub1"/>
</dbReference>
<protein>
    <submittedName>
        <fullName evidence="7">FAD-binding protein</fullName>
    </submittedName>
</protein>
<keyword evidence="3" id="KW-0285">Flavoprotein</keyword>
<dbReference type="InterPro" id="IPR036318">
    <property type="entry name" value="FAD-bd_PCMH-like_sf"/>
</dbReference>
<organism evidence="7 8">
    <name type="scientific">Halobacillus yeomjeoni</name>
    <dbReference type="NCBI Taxonomy" id="311194"/>
    <lineage>
        <taxon>Bacteria</taxon>
        <taxon>Bacillati</taxon>
        <taxon>Bacillota</taxon>
        <taxon>Bacilli</taxon>
        <taxon>Bacillales</taxon>
        <taxon>Bacillaceae</taxon>
        <taxon>Halobacillus</taxon>
    </lineage>
</organism>
<dbReference type="Gene3D" id="1.10.45.10">
    <property type="entry name" value="Vanillyl-alcohol Oxidase, Chain A, domain 4"/>
    <property type="match status" value="1"/>
</dbReference>
<evidence type="ECO:0000256" key="4">
    <source>
        <dbReference type="ARBA" id="ARBA00022827"/>
    </source>
</evidence>
<evidence type="ECO:0000256" key="3">
    <source>
        <dbReference type="ARBA" id="ARBA00022630"/>
    </source>
</evidence>
<feature type="domain" description="FAD-binding PCMH-type" evidence="6">
    <location>
        <begin position="34"/>
        <end position="213"/>
    </location>
</feature>
<proteinExistence type="inferred from homology"/>
<evidence type="ECO:0000313" key="7">
    <source>
        <dbReference type="EMBL" id="MBH0230661.1"/>
    </source>
</evidence>
<dbReference type="RefSeq" id="WP_197317281.1">
    <property type="nucleotide sequence ID" value="NZ_JADZSC010000002.1"/>
</dbReference>
<comment type="similarity">
    <text evidence="2">Belongs to the FAD-binding oxidoreductase/transferase type 4 family.</text>
</comment>
<dbReference type="PANTHER" id="PTHR42934:SF2">
    <property type="entry name" value="GLYCOLATE OXIDASE SUBUNIT GLCD"/>
    <property type="match status" value="1"/>
</dbReference>
<accession>A0A931HWK2</accession>
<evidence type="ECO:0000256" key="2">
    <source>
        <dbReference type="ARBA" id="ARBA00008000"/>
    </source>
</evidence>
<dbReference type="GO" id="GO:0016491">
    <property type="term" value="F:oxidoreductase activity"/>
    <property type="evidence" value="ECO:0007669"/>
    <property type="project" value="UniProtKB-KW"/>
</dbReference>
<dbReference type="InterPro" id="IPR006094">
    <property type="entry name" value="Oxid_FAD_bind_N"/>
</dbReference>
<dbReference type="SUPFAM" id="SSF55103">
    <property type="entry name" value="FAD-linked oxidases, C-terminal domain"/>
    <property type="match status" value="1"/>
</dbReference>
<reference evidence="7 8" key="1">
    <citation type="journal article" date="2005" name="Int. J. Syst. Evol. Microbiol.">
        <title>Halobacillus yeomjeoni sp. nov., isolated from a marine solar saltern in Korea.</title>
        <authorList>
            <person name="Yoon J.H."/>
            <person name="Kang S.J."/>
            <person name="Lee C.H."/>
            <person name="Oh H.W."/>
            <person name="Oh T.K."/>
        </authorList>
    </citation>
    <scope>NUCLEOTIDE SEQUENCE [LARGE SCALE GENOMIC DNA]</scope>
    <source>
        <strain evidence="7 8">KCTC 3957</strain>
    </source>
</reference>
<name>A0A931HWK2_9BACI</name>
<dbReference type="FunFam" id="3.30.70.2740:FF:000001">
    <property type="entry name" value="D-lactate dehydrogenase mitochondrial"/>
    <property type="match status" value="1"/>
</dbReference>
<dbReference type="Pfam" id="PF02913">
    <property type="entry name" value="FAD-oxidase_C"/>
    <property type="match status" value="1"/>
</dbReference>
<dbReference type="InterPro" id="IPR051914">
    <property type="entry name" value="FAD-linked_OxidoTrans_Type4"/>
</dbReference>
<gene>
    <name evidence="7" type="ORF">H0267_10585</name>
</gene>
<dbReference type="SUPFAM" id="SSF56176">
    <property type="entry name" value="FAD-binding/transporter-associated domain-like"/>
    <property type="match status" value="1"/>
</dbReference>
<dbReference type="Pfam" id="PF01565">
    <property type="entry name" value="FAD_binding_4"/>
    <property type="match status" value="1"/>
</dbReference>
<dbReference type="InterPro" id="IPR016164">
    <property type="entry name" value="FAD-linked_Oxase-like_C"/>
</dbReference>
<keyword evidence="8" id="KW-1185">Reference proteome</keyword>
<dbReference type="Gene3D" id="3.30.70.2740">
    <property type="match status" value="1"/>
</dbReference>